<dbReference type="Pfam" id="PF19460">
    <property type="entry name" value="DUF5997"/>
    <property type="match status" value="1"/>
</dbReference>
<name>A0A4U8W198_9NOCA</name>
<accession>A0A4U8W198</accession>
<gene>
    <name evidence="2" type="ORF">NCTC10797_01919</name>
</gene>
<reference evidence="2 3" key="1">
    <citation type="submission" date="2019-02" db="EMBL/GenBank/DDBJ databases">
        <authorList>
            <consortium name="Pathogen Informatics"/>
        </authorList>
    </citation>
    <scope>NUCLEOTIDE SEQUENCE [LARGE SCALE GENOMIC DNA]</scope>
    <source>
        <strain evidence="2 3">3012STDY6756504</strain>
    </source>
</reference>
<dbReference type="Proteomes" id="UP000290439">
    <property type="component" value="Chromosome"/>
</dbReference>
<feature type="region of interest" description="Disordered" evidence="1">
    <location>
        <begin position="134"/>
        <end position="158"/>
    </location>
</feature>
<evidence type="ECO:0000313" key="2">
    <source>
        <dbReference type="EMBL" id="VFA98154.1"/>
    </source>
</evidence>
<feature type="compositionally biased region" description="Basic and acidic residues" evidence="1">
    <location>
        <begin position="137"/>
        <end position="150"/>
    </location>
</feature>
<sequence length="158" mass="17389">MPADARSPPPPARGRAQYAVSVSPDKKPQTMKPLTAANKLGIYLPAAPEEFRTTPISRAELDKLRTDPPQWLTDLRRTGPFPRDITARKLGVSNSGLARAEVSDALTADEIAALLADPPEWLIRERENYAAVQAENARIKAKEAERREATNRPAKNRG</sequence>
<dbReference type="AlphaFoldDB" id="A0A4U8W198"/>
<protein>
    <submittedName>
        <fullName evidence="2">Uncharacterized protein</fullName>
    </submittedName>
</protein>
<proteinExistence type="predicted"/>
<evidence type="ECO:0000313" key="3">
    <source>
        <dbReference type="Proteomes" id="UP000290439"/>
    </source>
</evidence>
<feature type="region of interest" description="Disordered" evidence="1">
    <location>
        <begin position="1"/>
        <end position="31"/>
    </location>
</feature>
<dbReference type="EMBL" id="LR215973">
    <property type="protein sequence ID" value="VFA98154.1"/>
    <property type="molecule type" value="Genomic_DNA"/>
</dbReference>
<evidence type="ECO:0000256" key="1">
    <source>
        <dbReference type="SAM" id="MobiDB-lite"/>
    </source>
</evidence>
<organism evidence="2 3">
    <name type="scientific">Nocardia cyriacigeorgica</name>
    <dbReference type="NCBI Taxonomy" id="135487"/>
    <lineage>
        <taxon>Bacteria</taxon>
        <taxon>Bacillati</taxon>
        <taxon>Actinomycetota</taxon>
        <taxon>Actinomycetes</taxon>
        <taxon>Mycobacteriales</taxon>
        <taxon>Nocardiaceae</taxon>
        <taxon>Nocardia</taxon>
    </lineage>
</organism>
<dbReference type="InterPro" id="IPR046039">
    <property type="entry name" value="DUF5997"/>
</dbReference>